<dbReference type="Proteomes" id="UP000235371">
    <property type="component" value="Unassembled WGS sequence"/>
</dbReference>
<dbReference type="RefSeq" id="XP_024733150.1">
    <property type="nucleotide sequence ID" value="XM_024880847.1"/>
</dbReference>
<organism evidence="2 3">
    <name type="scientific">Hyaloscypha bicolor E</name>
    <dbReference type="NCBI Taxonomy" id="1095630"/>
    <lineage>
        <taxon>Eukaryota</taxon>
        <taxon>Fungi</taxon>
        <taxon>Dikarya</taxon>
        <taxon>Ascomycota</taxon>
        <taxon>Pezizomycotina</taxon>
        <taxon>Leotiomycetes</taxon>
        <taxon>Helotiales</taxon>
        <taxon>Hyaloscyphaceae</taxon>
        <taxon>Hyaloscypha</taxon>
        <taxon>Hyaloscypha bicolor</taxon>
    </lineage>
</organism>
<evidence type="ECO:0000256" key="1">
    <source>
        <dbReference type="SAM" id="MobiDB-lite"/>
    </source>
</evidence>
<dbReference type="EMBL" id="KZ613848">
    <property type="protein sequence ID" value="PMD56246.1"/>
    <property type="molecule type" value="Genomic_DNA"/>
</dbReference>
<evidence type="ECO:0000313" key="3">
    <source>
        <dbReference type="Proteomes" id="UP000235371"/>
    </source>
</evidence>
<feature type="region of interest" description="Disordered" evidence="1">
    <location>
        <begin position="273"/>
        <end position="324"/>
    </location>
</feature>
<name>A0A2J6SZP2_9HELO</name>
<feature type="compositionally biased region" description="Low complexity" evidence="1">
    <location>
        <begin position="1"/>
        <end position="17"/>
    </location>
</feature>
<keyword evidence="3" id="KW-1185">Reference proteome</keyword>
<dbReference type="OrthoDB" id="3922785at2759"/>
<feature type="compositionally biased region" description="Polar residues" evidence="1">
    <location>
        <begin position="350"/>
        <end position="363"/>
    </location>
</feature>
<evidence type="ECO:0000313" key="2">
    <source>
        <dbReference type="EMBL" id="PMD56246.1"/>
    </source>
</evidence>
<proteinExistence type="predicted"/>
<sequence>MRPSTKSKWTASSSSKSRNGILGEHKNLAGIIYLDLSFRQPKDCRLHSATVSVTLDDEDKELRELGPKLRRRGSDSQCPIQMTDCYGPKGFAGPERTVLRKRSLHLAPTGQFMGYGFGGLGVETESSSTYSSRWRFSGHLLPGKGNGWAYKTLKWDLVENDLEDQSMHSNEVHTAFTFEHSGQPFLMRVEIQGKLKKLQGRVKDKLMKFPSTAKKEDGSMVTLINFGERFSFKTPLDERARELEFEMEMANLHAIPMEVSDPKSVIFQNITSNSGLSNTSNTTAPSASYNQQQSTISSSSLQPQLPTSKQPPSLPRAESPTVQETPDPMLVNLAQAFVDLHTLDELQCPQIDNGNFSPTTSLAQDEKESSETNEQQPVPKEAHQEYSDQQMLLLLMRMPAFLAFLRVLVGLLGLLGQTPLPTPSPSTVGGEVDETKRLRPGSKAADESEAFTSTRRIFLPGERDDPDCEHGNGDTLLKGLNRQGGQEAVRRT</sequence>
<accession>A0A2J6SZP2</accession>
<gene>
    <name evidence="2" type="ORF">K444DRAFT_616056</name>
</gene>
<feature type="compositionally biased region" description="Low complexity" evidence="1">
    <location>
        <begin position="273"/>
        <end position="311"/>
    </location>
</feature>
<dbReference type="InParanoid" id="A0A2J6SZP2"/>
<feature type="region of interest" description="Disordered" evidence="1">
    <location>
        <begin position="422"/>
        <end position="492"/>
    </location>
</feature>
<dbReference type="AlphaFoldDB" id="A0A2J6SZP2"/>
<feature type="region of interest" description="Disordered" evidence="1">
    <location>
        <begin position="1"/>
        <end position="20"/>
    </location>
</feature>
<protein>
    <submittedName>
        <fullName evidence="2">Uncharacterized protein</fullName>
    </submittedName>
</protein>
<feature type="region of interest" description="Disordered" evidence="1">
    <location>
        <begin position="349"/>
        <end position="384"/>
    </location>
</feature>
<reference evidence="2 3" key="1">
    <citation type="submission" date="2016-04" db="EMBL/GenBank/DDBJ databases">
        <title>A degradative enzymes factory behind the ericoid mycorrhizal symbiosis.</title>
        <authorList>
            <consortium name="DOE Joint Genome Institute"/>
            <person name="Martino E."/>
            <person name="Morin E."/>
            <person name="Grelet G."/>
            <person name="Kuo A."/>
            <person name="Kohler A."/>
            <person name="Daghino S."/>
            <person name="Barry K."/>
            <person name="Choi C."/>
            <person name="Cichocki N."/>
            <person name="Clum A."/>
            <person name="Copeland A."/>
            <person name="Hainaut M."/>
            <person name="Haridas S."/>
            <person name="Labutti K."/>
            <person name="Lindquist E."/>
            <person name="Lipzen A."/>
            <person name="Khouja H.-R."/>
            <person name="Murat C."/>
            <person name="Ohm R."/>
            <person name="Olson A."/>
            <person name="Spatafora J."/>
            <person name="Veneault-Fourrey C."/>
            <person name="Henrissat B."/>
            <person name="Grigoriev I."/>
            <person name="Martin F."/>
            <person name="Perotto S."/>
        </authorList>
    </citation>
    <scope>NUCLEOTIDE SEQUENCE [LARGE SCALE GENOMIC DNA]</scope>
    <source>
        <strain evidence="2 3">E</strain>
    </source>
</reference>
<dbReference type="GeneID" id="36588924"/>